<keyword evidence="2" id="KW-1185">Reference proteome</keyword>
<dbReference type="EMBL" id="CBTJ020000020">
    <property type="protein sequence ID" value="CDI01533.1"/>
    <property type="molecule type" value="Genomic_DNA"/>
</dbReference>
<reference evidence="1" key="1">
    <citation type="submission" date="2013-07" db="EMBL/GenBank/DDBJ databases">
        <authorList>
            <person name="McIlroy S."/>
        </authorList>
    </citation>
    <scope>NUCLEOTIDE SEQUENCE [LARGE SCALE GENOMIC DNA]</scope>
    <source>
        <strain evidence="1">Run_A_D11</strain>
    </source>
</reference>
<gene>
    <name evidence="1" type="ORF">BN873_150321</name>
</gene>
<protein>
    <submittedName>
        <fullName evidence="1">Uncharacterized protein</fullName>
    </submittedName>
</protein>
<sequence>MRKPQLLASCQECIKHDLRGGVRLHGRIIINVIVERFYPCFLGPGTACEKSAMDFFECPIK</sequence>
<comment type="caution">
    <text evidence="1">The sequence shown here is derived from an EMBL/GenBank/DDBJ whole genome shotgun (WGS) entry which is preliminary data.</text>
</comment>
<dbReference type="AlphaFoldDB" id="W6MBV7"/>
<accession>W6MBV7</accession>
<reference evidence="1" key="2">
    <citation type="submission" date="2014-03" db="EMBL/GenBank/DDBJ databases">
        <title>Candidatus Competibacter-lineage genomes retrieved from metagenomes reveal functional metabolic diversity.</title>
        <authorList>
            <person name="McIlroy S.J."/>
            <person name="Albertsen M."/>
            <person name="Andresen E.K."/>
            <person name="Saunders A.M."/>
            <person name="Kristiansen R."/>
            <person name="Stokholm-Bjerregaard M."/>
            <person name="Nielsen K.L."/>
            <person name="Nielsen P.H."/>
        </authorList>
    </citation>
    <scope>NUCLEOTIDE SEQUENCE</scope>
    <source>
        <strain evidence="1">Run_A_D11</strain>
    </source>
</reference>
<dbReference type="Proteomes" id="UP000035760">
    <property type="component" value="Unassembled WGS sequence"/>
</dbReference>
<evidence type="ECO:0000313" key="2">
    <source>
        <dbReference type="Proteomes" id="UP000035760"/>
    </source>
</evidence>
<evidence type="ECO:0000313" key="1">
    <source>
        <dbReference type="EMBL" id="CDI01533.1"/>
    </source>
</evidence>
<dbReference type="STRING" id="1400863.BN873_150321"/>
<proteinExistence type="predicted"/>
<organism evidence="1 2">
    <name type="scientific">Candidatus Competibacter denitrificans Run_A_D11</name>
    <dbReference type="NCBI Taxonomy" id="1400863"/>
    <lineage>
        <taxon>Bacteria</taxon>
        <taxon>Pseudomonadati</taxon>
        <taxon>Pseudomonadota</taxon>
        <taxon>Gammaproteobacteria</taxon>
        <taxon>Candidatus Competibacteraceae</taxon>
        <taxon>Candidatus Competibacter</taxon>
    </lineage>
</organism>
<name>W6MBV7_9GAMM</name>